<sequence length="309" mass="34365">MSTKQNKKVLLFLDVGIYAHKNGIPQGRILKCDLDGSNLKTVCEGLYALPDGIAVDNDEGYIYFSQMGMPGTATGSISRIRFNGTEREDVIEKGKTWTPKQLLLEPQSGYMYWADREYTRIWRANRDGSGAEVLIQTVPGQLEASVTDQTKWCVGVAVDYERQKLFWTQEGPPKGFQGQLWVANLTIPKGETPESRTDTKLLLSNLPEPVHLELDHQRNILFLSDRGEIPFGNTISAIDLGDLNAVAPKRIVQKLHEAVGIVHDPVTQRIYLTDLLGGLYSANADGSDRKTLHPDLGELTGITIANDWE</sequence>
<dbReference type="SMART" id="SM00135">
    <property type="entry name" value="LY"/>
    <property type="match status" value="5"/>
</dbReference>
<protein>
    <submittedName>
        <fullName evidence="1">YWTD domain-containing protein</fullName>
    </submittedName>
</protein>
<dbReference type="EMBL" id="ML994706">
    <property type="protein sequence ID" value="KAF2176542.1"/>
    <property type="molecule type" value="Genomic_DNA"/>
</dbReference>
<dbReference type="OrthoDB" id="5958943at2759"/>
<reference evidence="1" key="1">
    <citation type="journal article" date="2020" name="Stud. Mycol.">
        <title>101 Dothideomycetes genomes: a test case for predicting lifestyles and emergence of pathogens.</title>
        <authorList>
            <person name="Haridas S."/>
            <person name="Albert R."/>
            <person name="Binder M."/>
            <person name="Bloem J."/>
            <person name="Labutti K."/>
            <person name="Salamov A."/>
            <person name="Andreopoulos B."/>
            <person name="Baker S."/>
            <person name="Barry K."/>
            <person name="Bills G."/>
            <person name="Bluhm B."/>
            <person name="Cannon C."/>
            <person name="Castanera R."/>
            <person name="Culley D."/>
            <person name="Daum C."/>
            <person name="Ezra D."/>
            <person name="Gonzalez J."/>
            <person name="Henrissat B."/>
            <person name="Kuo A."/>
            <person name="Liang C."/>
            <person name="Lipzen A."/>
            <person name="Lutzoni F."/>
            <person name="Magnuson J."/>
            <person name="Mondo S."/>
            <person name="Nolan M."/>
            <person name="Ohm R."/>
            <person name="Pangilinan J."/>
            <person name="Park H.-J."/>
            <person name="Ramirez L."/>
            <person name="Alfaro M."/>
            <person name="Sun H."/>
            <person name="Tritt A."/>
            <person name="Yoshinaga Y."/>
            <person name="Zwiers L.-H."/>
            <person name="Turgeon B."/>
            <person name="Goodwin S."/>
            <person name="Spatafora J."/>
            <person name="Crous P."/>
            <person name="Grigoriev I."/>
        </authorList>
    </citation>
    <scope>NUCLEOTIDE SEQUENCE</scope>
    <source>
        <strain evidence="1">CBS 207.26</strain>
    </source>
</reference>
<keyword evidence="2" id="KW-1185">Reference proteome</keyword>
<dbReference type="InterPro" id="IPR011042">
    <property type="entry name" value="6-blade_b-propeller_TolB-like"/>
</dbReference>
<dbReference type="PANTHER" id="PTHR46513">
    <property type="entry name" value="VITELLOGENIN RECEPTOR-LIKE PROTEIN-RELATED-RELATED"/>
    <property type="match status" value="1"/>
</dbReference>
<organism evidence="1 2">
    <name type="scientific">Zopfia rhizophila CBS 207.26</name>
    <dbReference type="NCBI Taxonomy" id="1314779"/>
    <lineage>
        <taxon>Eukaryota</taxon>
        <taxon>Fungi</taxon>
        <taxon>Dikarya</taxon>
        <taxon>Ascomycota</taxon>
        <taxon>Pezizomycotina</taxon>
        <taxon>Dothideomycetes</taxon>
        <taxon>Dothideomycetes incertae sedis</taxon>
        <taxon>Zopfiaceae</taxon>
        <taxon>Zopfia</taxon>
    </lineage>
</organism>
<dbReference type="InterPro" id="IPR000033">
    <property type="entry name" value="LDLR_classB_rpt"/>
</dbReference>
<dbReference type="SUPFAM" id="SSF50969">
    <property type="entry name" value="YVTN repeat-like/Quinoprotein amine dehydrogenase"/>
    <property type="match status" value="1"/>
</dbReference>
<dbReference type="Proteomes" id="UP000800200">
    <property type="component" value="Unassembled WGS sequence"/>
</dbReference>
<dbReference type="Gene3D" id="2.120.10.30">
    <property type="entry name" value="TolB, C-terminal domain"/>
    <property type="match status" value="2"/>
</dbReference>
<dbReference type="InterPro" id="IPR011044">
    <property type="entry name" value="Quino_amine_DH_bsu"/>
</dbReference>
<gene>
    <name evidence="1" type="ORF">K469DRAFT_678549</name>
</gene>
<name>A0A6A6DDS8_9PEZI</name>
<dbReference type="InterPro" id="IPR050778">
    <property type="entry name" value="Cueball_EGF_LRP_Nidogen"/>
</dbReference>
<evidence type="ECO:0000313" key="1">
    <source>
        <dbReference type="EMBL" id="KAF2176542.1"/>
    </source>
</evidence>
<proteinExistence type="predicted"/>
<evidence type="ECO:0000313" key="2">
    <source>
        <dbReference type="Proteomes" id="UP000800200"/>
    </source>
</evidence>
<dbReference type="PANTHER" id="PTHR46513:SF41">
    <property type="entry name" value="LOW-DENSITY LIPOPROTEIN RECEPTOR-RELATED PROTEIN"/>
    <property type="match status" value="1"/>
</dbReference>
<dbReference type="AlphaFoldDB" id="A0A6A6DDS8"/>
<accession>A0A6A6DDS8</accession>